<dbReference type="Proteomes" id="UP000007796">
    <property type="component" value="Unassembled WGS sequence"/>
</dbReference>
<evidence type="ECO:0000256" key="7">
    <source>
        <dbReference type="PIRNR" id="PIRNR037092"/>
    </source>
</evidence>
<dbReference type="PANTHER" id="PTHR22781:SF12">
    <property type="entry name" value="AP-3 COMPLEX SUBUNIT DELTA-1"/>
    <property type="match status" value="1"/>
</dbReference>
<feature type="region of interest" description="Disordered" evidence="8">
    <location>
        <begin position="783"/>
        <end position="806"/>
    </location>
</feature>
<feature type="domain" description="Clathrin/coatomer adaptor adaptin-like N-terminal" evidence="9">
    <location>
        <begin position="77"/>
        <end position="514"/>
    </location>
</feature>
<dbReference type="eggNOG" id="KOG1059">
    <property type="taxonomic scope" value="Eukaryota"/>
</dbReference>
<dbReference type="PANTHER" id="PTHR22781">
    <property type="entry name" value="DELTA ADAPTIN-RELATED"/>
    <property type="match status" value="1"/>
</dbReference>
<dbReference type="GeneID" id="25979843"/>
<evidence type="ECO:0000259" key="9">
    <source>
        <dbReference type="Pfam" id="PF01602"/>
    </source>
</evidence>
<evidence type="ECO:0000256" key="1">
    <source>
        <dbReference type="ARBA" id="ARBA00004308"/>
    </source>
</evidence>
<feature type="region of interest" description="Disordered" evidence="8">
    <location>
        <begin position="904"/>
        <end position="940"/>
    </location>
</feature>
<keyword evidence="3 7" id="KW-0813">Transport</keyword>
<evidence type="ECO:0000313" key="10">
    <source>
        <dbReference type="EMBL" id="EFX01470.1"/>
    </source>
</evidence>
<keyword evidence="4" id="KW-0677">Repeat</keyword>
<comment type="function">
    <text evidence="7">Part of the AP-3 complex, an adaptor-related complex which is not clathrin-associated. The complex is associated with the Golgi region as well as more peripheral structures. It facilitates the budding of vesicles from the Golgi membrane.</text>
</comment>
<dbReference type="SUPFAM" id="SSF48371">
    <property type="entry name" value="ARM repeat"/>
    <property type="match status" value="1"/>
</dbReference>
<evidence type="ECO:0000256" key="8">
    <source>
        <dbReference type="SAM" id="MobiDB-lite"/>
    </source>
</evidence>
<evidence type="ECO:0000256" key="2">
    <source>
        <dbReference type="ARBA" id="ARBA00006613"/>
    </source>
</evidence>
<dbReference type="InParanoid" id="F0XMA0"/>
<evidence type="ECO:0000256" key="3">
    <source>
        <dbReference type="ARBA" id="ARBA00022448"/>
    </source>
</evidence>
<evidence type="ECO:0000256" key="4">
    <source>
        <dbReference type="ARBA" id="ARBA00022737"/>
    </source>
</evidence>
<dbReference type="RefSeq" id="XP_014170952.1">
    <property type="nucleotide sequence ID" value="XM_014315477.1"/>
</dbReference>
<dbReference type="InterPro" id="IPR002553">
    <property type="entry name" value="Clathrin/coatomer_adapt-like_N"/>
</dbReference>
<dbReference type="EMBL" id="GL629794">
    <property type="protein sequence ID" value="EFX01470.1"/>
    <property type="molecule type" value="Genomic_DNA"/>
</dbReference>
<organism evidence="11">
    <name type="scientific">Grosmannia clavigera (strain kw1407 / UAMH 11150)</name>
    <name type="common">Blue stain fungus</name>
    <name type="synonym">Graphiocladiella clavigera</name>
    <dbReference type="NCBI Taxonomy" id="655863"/>
    <lineage>
        <taxon>Eukaryota</taxon>
        <taxon>Fungi</taxon>
        <taxon>Dikarya</taxon>
        <taxon>Ascomycota</taxon>
        <taxon>Pezizomycotina</taxon>
        <taxon>Sordariomycetes</taxon>
        <taxon>Sordariomycetidae</taxon>
        <taxon>Ophiostomatales</taxon>
        <taxon>Ophiostomataceae</taxon>
        <taxon>Leptographium</taxon>
    </lineage>
</organism>
<dbReference type="Gene3D" id="1.25.10.10">
    <property type="entry name" value="Leucine-rich Repeat Variant"/>
    <property type="match status" value="1"/>
</dbReference>
<dbReference type="FunCoup" id="F0XMA0">
    <property type="interactions" value="565"/>
</dbReference>
<dbReference type="InterPro" id="IPR017105">
    <property type="entry name" value="AP3_complex_dsu"/>
</dbReference>
<gene>
    <name evidence="10" type="ORF">CMQ_6412</name>
</gene>
<sequence length="1089" mass="118952">MSIHGYRLVYRLHFYLFASELPFETKGASVSAFRTAPGGHNTNTYRHWVAEEADGPRTFEKSLLDLIRGLRYHKGNEKEYIQKSLKECRAEVRSQDMDVKATALLKLVYLEMVGHDMSWASFHVLEVMSSQKLHQKRIGYLAAVQSFRTDTEVLMLATNLLKKDLCSSSPVTIQLPIAALPHLITPSLAMSVLPDLLPRLNHSHRVIRKKTIVTLYRMALVFPETLRAAWPKIKDRLMDPTEDPSVTAAIVNVICELGWRRPQDFLPLAPRLFELLVDGGNNWMAIKLIKLFATLTPLEPRLVRKLLPPLTDIIRTTPAMSLLYECINGIIQGGILGSDDDISGREEIASLCVTKLRGMIMVHDDPNLKYVALIAFNKIVSTHSFLVSEQEDVIMECIDSQDISIRIKALDLVQGMVSSDNLMSIVGRLMRQLKQSTSAAPKKTTEVRQLEFRADSDDEAEAAAQPKSQEALLPEDYKIDVMHRILSMCAQNNYSNIADFDWYIDILTQLLRTAPPSRGGDSDGGGDSDSTDANNGPWYVRTGSTDISERVGNELRNVAVKVRAMRAAAVGAANSVIGQLSTEAASATTVQVTTRSLRPMVWMVGEYAELLESAEDTLSLLLQLVPRIRAAEVLATCVQALAKLFAFVAGNDAPGGWQERAVELSELLRLADEAASAQSPSIEGVQQDAPLLLTEAIPSLFRGWELNSVAAGAQLNIPLPQGLDLDEPIHANLGALLAAAAAADQDGGQITTGGVNDDDDFDAYYYQTAAPASISSAEMPAISRLPEGPEAGSSYQQQQQQAPDEEAYLDADILARRKAEREERYRDDPFYIQGSGGKGLRTSTPIHDILTKENGQDLDIDSIPVMQLDLQALGAAKARPSGATGQPHQARARPKRIVVAADEMLAGSGRSTPRSLESDVSSDGRQQPRRKTTKHQQSLLQVDSSYIGTLSLEEVAGDGEGGGSGSSRAIASSYDYERQRRADAEMAQALKEVEKRRLEMQRANERVQMAQGIPIEGVVVVRKKKKTATKKAVGTADGEVVATKPKKKAAAAAAEATTEASAAETTVIAKPKKKKGRRIVDLGGEEPGL</sequence>
<feature type="region of interest" description="Disordered" evidence="8">
    <location>
        <begin position="515"/>
        <end position="543"/>
    </location>
</feature>
<reference evidence="10 11" key="1">
    <citation type="journal article" date="2011" name="Proc. Natl. Acad. Sci. U.S.A.">
        <title>Genome and transcriptome analyses of the mountain pine beetle-fungal symbiont Grosmannia clavigera, a lodgepole pine pathogen.</title>
        <authorList>
            <person name="DiGuistini S."/>
            <person name="Wang Y."/>
            <person name="Liao N.Y."/>
            <person name="Taylor G."/>
            <person name="Tanguay P."/>
            <person name="Feau N."/>
            <person name="Henrissat B."/>
            <person name="Chan S.K."/>
            <person name="Hesse-Orce U."/>
            <person name="Alamouti S.M."/>
            <person name="Tsui C.K.M."/>
            <person name="Docking R.T."/>
            <person name="Levasseur A."/>
            <person name="Haridas S."/>
            <person name="Robertson G."/>
            <person name="Birol I."/>
            <person name="Holt R.A."/>
            <person name="Marra M.A."/>
            <person name="Hamelin R.C."/>
            <person name="Hirst M."/>
            <person name="Jones S.J.M."/>
            <person name="Bohlmann J."/>
            <person name="Breuil C."/>
        </authorList>
    </citation>
    <scope>NUCLEOTIDE SEQUENCE [LARGE SCALE GENOMIC DNA]</scope>
    <source>
        <strain evidence="11">kw1407 / UAMH 11150</strain>
    </source>
</reference>
<dbReference type="OrthoDB" id="10264595at2759"/>
<accession>F0XMA0</accession>
<keyword evidence="11" id="KW-1185">Reference proteome</keyword>
<dbReference type="STRING" id="655863.F0XMA0"/>
<keyword evidence="5 7" id="KW-0653">Protein transport</keyword>
<evidence type="ECO:0000256" key="5">
    <source>
        <dbReference type="ARBA" id="ARBA00022927"/>
    </source>
</evidence>
<protein>
    <recommendedName>
        <fullName evidence="7">AP-3 complex subunit delta</fullName>
    </recommendedName>
</protein>
<dbReference type="GO" id="GO:0006623">
    <property type="term" value="P:protein targeting to vacuole"/>
    <property type="evidence" value="ECO:0007669"/>
    <property type="project" value="TreeGrafter"/>
</dbReference>
<comment type="subunit">
    <text evidence="7">Adaptor protein complex 3 (AP-3) is a heterotetramer.</text>
</comment>
<dbReference type="PIRSF" id="PIRSF037092">
    <property type="entry name" value="AP3_complex_delta"/>
    <property type="match status" value="1"/>
</dbReference>
<proteinExistence type="inferred from homology"/>
<comment type="subcellular location">
    <subcellularLocation>
        <location evidence="1">Endomembrane system</location>
    </subcellularLocation>
    <subcellularLocation>
        <location evidence="7">Golgi apparatus</location>
    </subcellularLocation>
</comment>
<dbReference type="GO" id="GO:0010008">
    <property type="term" value="C:endosome membrane"/>
    <property type="evidence" value="ECO:0007669"/>
    <property type="project" value="TreeGrafter"/>
</dbReference>
<name>F0XMA0_GROCL</name>
<feature type="compositionally biased region" description="Low complexity" evidence="8">
    <location>
        <begin position="1056"/>
        <end position="1069"/>
    </location>
</feature>
<evidence type="ECO:0000256" key="6">
    <source>
        <dbReference type="ARBA" id="ARBA00023136"/>
    </source>
</evidence>
<keyword evidence="6" id="KW-0472">Membrane</keyword>
<dbReference type="InterPro" id="IPR011989">
    <property type="entry name" value="ARM-like"/>
</dbReference>
<dbReference type="GO" id="GO:0005794">
    <property type="term" value="C:Golgi apparatus"/>
    <property type="evidence" value="ECO:0007669"/>
    <property type="project" value="UniProtKB-SubCell"/>
</dbReference>
<feature type="region of interest" description="Disordered" evidence="8">
    <location>
        <begin position="1056"/>
        <end position="1089"/>
    </location>
</feature>
<dbReference type="Pfam" id="PF01602">
    <property type="entry name" value="Adaptin_N"/>
    <property type="match status" value="1"/>
</dbReference>
<dbReference type="GO" id="GO:0006896">
    <property type="term" value="P:Golgi to vacuole transport"/>
    <property type="evidence" value="ECO:0007669"/>
    <property type="project" value="TreeGrafter"/>
</dbReference>
<comment type="similarity">
    <text evidence="2 7">Belongs to the adaptor complexes large subunit family.</text>
</comment>
<dbReference type="HOGENOM" id="CLU_001908_3_0_1"/>
<dbReference type="GO" id="GO:0030123">
    <property type="term" value="C:AP-3 adaptor complex"/>
    <property type="evidence" value="ECO:0007669"/>
    <property type="project" value="InterPro"/>
</dbReference>
<feature type="compositionally biased region" description="Polar residues" evidence="8">
    <location>
        <begin position="909"/>
        <end position="925"/>
    </location>
</feature>
<dbReference type="AlphaFoldDB" id="F0XMA0"/>
<keyword evidence="7" id="KW-0333">Golgi apparatus</keyword>
<evidence type="ECO:0000313" key="11">
    <source>
        <dbReference type="Proteomes" id="UP000007796"/>
    </source>
</evidence>
<dbReference type="InterPro" id="IPR016024">
    <property type="entry name" value="ARM-type_fold"/>
</dbReference>